<accession>A0A3C1KLP0</accession>
<evidence type="ECO:0000256" key="1">
    <source>
        <dbReference type="SAM" id="SignalP"/>
    </source>
</evidence>
<feature type="chain" id="PRO_5017535789" evidence="1">
    <location>
        <begin position="25"/>
        <end position="119"/>
    </location>
</feature>
<sequence>MLELKHRWLSLPLLAVALVGCSDGADTPPSPPEILPAYDFTAVDQRFQQFLDESSVFDGISVTLVDQRQGTVHEAAFGDHSLETVVMLASTSKVPVVMLLMALNDDPDAGFSVDEPIAS</sequence>
<feature type="non-terminal residue" evidence="2">
    <location>
        <position position="119"/>
    </location>
</feature>
<dbReference type="InterPro" id="IPR012338">
    <property type="entry name" value="Beta-lactam/transpept-like"/>
</dbReference>
<comment type="caution">
    <text evidence="2">The sequence shown here is derived from an EMBL/GenBank/DDBJ whole genome shotgun (WGS) entry which is preliminary data.</text>
</comment>
<dbReference type="Gene3D" id="3.40.710.10">
    <property type="entry name" value="DD-peptidase/beta-lactamase superfamily"/>
    <property type="match status" value="1"/>
</dbReference>
<dbReference type="SUPFAM" id="SSF56601">
    <property type="entry name" value="beta-lactamase/transpeptidase-like"/>
    <property type="match status" value="1"/>
</dbReference>
<organism evidence="2 3">
    <name type="scientific">Haliea salexigens</name>
    <dbReference type="NCBI Taxonomy" id="287487"/>
    <lineage>
        <taxon>Bacteria</taxon>
        <taxon>Pseudomonadati</taxon>
        <taxon>Pseudomonadota</taxon>
        <taxon>Gammaproteobacteria</taxon>
        <taxon>Cellvibrionales</taxon>
        <taxon>Halieaceae</taxon>
        <taxon>Haliea</taxon>
    </lineage>
</organism>
<evidence type="ECO:0000313" key="2">
    <source>
        <dbReference type="EMBL" id="HAN27284.1"/>
    </source>
</evidence>
<dbReference type="AlphaFoldDB" id="A0A3C1KLP0"/>
<dbReference type="EMBL" id="DMND01000083">
    <property type="protein sequence ID" value="HAN27284.1"/>
    <property type="molecule type" value="Genomic_DNA"/>
</dbReference>
<protein>
    <submittedName>
        <fullName evidence="2">Penicillin-binding protein</fullName>
    </submittedName>
</protein>
<gene>
    <name evidence="2" type="ORF">DCP75_06110</name>
</gene>
<keyword evidence="1" id="KW-0732">Signal</keyword>
<name>A0A3C1KLP0_9GAMM</name>
<dbReference type="PROSITE" id="PS51257">
    <property type="entry name" value="PROKAR_LIPOPROTEIN"/>
    <property type="match status" value="1"/>
</dbReference>
<reference evidence="2 3" key="1">
    <citation type="journal article" date="2018" name="Nat. Biotechnol.">
        <title>A standardized bacterial taxonomy based on genome phylogeny substantially revises the tree of life.</title>
        <authorList>
            <person name="Parks D.H."/>
            <person name="Chuvochina M."/>
            <person name="Waite D.W."/>
            <person name="Rinke C."/>
            <person name="Skarshewski A."/>
            <person name="Chaumeil P.A."/>
            <person name="Hugenholtz P."/>
        </authorList>
    </citation>
    <scope>NUCLEOTIDE SEQUENCE [LARGE SCALE GENOMIC DNA]</scope>
    <source>
        <strain evidence="2">UBA9158</strain>
    </source>
</reference>
<evidence type="ECO:0000313" key="3">
    <source>
        <dbReference type="Proteomes" id="UP000259273"/>
    </source>
</evidence>
<feature type="signal peptide" evidence="1">
    <location>
        <begin position="1"/>
        <end position="24"/>
    </location>
</feature>
<dbReference type="Proteomes" id="UP000259273">
    <property type="component" value="Unassembled WGS sequence"/>
</dbReference>
<proteinExistence type="predicted"/>